<dbReference type="SUPFAM" id="SSF54427">
    <property type="entry name" value="NTF2-like"/>
    <property type="match status" value="1"/>
</dbReference>
<protein>
    <recommendedName>
        <fullName evidence="1">SnoaL-like domain-containing protein</fullName>
    </recommendedName>
</protein>
<dbReference type="InterPro" id="IPR037401">
    <property type="entry name" value="SnoaL-like"/>
</dbReference>
<evidence type="ECO:0000313" key="2">
    <source>
        <dbReference type="EMBL" id="CUV30806.1"/>
    </source>
</evidence>
<proteinExistence type="predicted"/>
<accession>A0A0S4V9E7</accession>
<dbReference type="Pfam" id="PF12680">
    <property type="entry name" value="SnoaL_2"/>
    <property type="match status" value="1"/>
</dbReference>
<organism evidence="2">
    <name type="scientific">Ralstonia solanacearum</name>
    <name type="common">Pseudomonas solanacearum</name>
    <dbReference type="NCBI Taxonomy" id="305"/>
    <lineage>
        <taxon>Bacteria</taxon>
        <taxon>Pseudomonadati</taxon>
        <taxon>Pseudomonadota</taxon>
        <taxon>Betaproteobacteria</taxon>
        <taxon>Burkholderiales</taxon>
        <taxon>Burkholderiaceae</taxon>
        <taxon>Ralstonia</taxon>
        <taxon>Ralstonia solanacearum species complex</taxon>
    </lineage>
</organism>
<reference evidence="2" key="1">
    <citation type="submission" date="2015-10" db="EMBL/GenBank/DDBJ databases">
        <authorList>
            <person name="Gilbert D.G."/>
        </authorList>
    </citation>
    <scope>NUCLEOTIDE SEQUENCE</scope>
    <source>
        <strain evidence="2">Phyl III-seqv23</strain>
    </source>
</reference>
<sequence>MIVVAGEHGQPGRSRFCAKRLVSKNVPFPIRPMKMLRHTFASLVLSMAGLACAHAQEAVLPAPNAEALFTSCDPKLHANKQVVYQIIRELLEAGHWERADRYLTPRYIQHNPNAQSGRDAVVRFFTEVLKVKPRPVALTISTPIVAVMAEGDLVTVVYPRTVSTPQGSYTTTWFDTWRIVDGKADEHWDPALKNETPQIGSR</sequence>
<dbReference type="Gene3D" id="3.10.450.50">
    <property type="match status" value="1"/>
</dbReference>
<dbReference type="AlphaFoldDB" id="A0A0S4V9E7"/>
<feature type="domain" description="SnoaL-like" evidence="1">
    <location>
        <begin position="89"/>
        <end position="187"/>
    </location>
</feature>
<dbReference type="InterPro" id="IPR032710">
    <property type="entry name" value="NTF2-like_dom_sf"/>
</dbReference>
<dbReference type="EMBL" id="LN899824">
    <property type="protein sequence ID" value="CUV30806.1"/>
    <property type="molecule type" value="Genomic_DNA"/>
</dbReference>
<gene>
    <name evidence="2" type="ORF">RUN1985_v1_710082</name>
</gene>
<evidence type="ECO:0000259" key="1">
    <source>
        <dbReference type="Pfam" id="PF12680"/>
    </source>
</evidence>
<name>A0A0S4V9E7_RALSL</name>